<feature type="compositionally biased region" description="Basic residues" evidence="3">
    <location>
        <begin position="157"/>
        <end position="170"/>
    </location>
</feature>
<reference evidence="5" key="1">
    <citation type="journal article" date="2019" name="Sci. Rep.">
        <title>Draft genome of Tanacetum cinerariifolium, the natural source of mosquito coil.</title>
        <authorList>
            <person name="Yamashiro T."/>
            <person name="Shiraishi A."/>
            <person name="Satake H."/>
            <person name="Nakayama K."/>
        </authorList>
    </citation>
    <scope>NUCLEOTIDE SEQUENCE</scope>
</reference>
<feature type="compositionally biased region" description="Basic residues" evidence="3">
    <location>
        <begin position="520"/>
        <end position="533"/>
    </location>
</feature>
<dbReference type="Gene3D" id="3.40.50.2300">
    <property type="match status" value="1"/>
</dbReference>
<dbReference type="PROSITE" id="PS50110">
    <property type="entry name" value="RESPONSE_REGULATORY"/>
    <property type="match status" value="1"/>
</dbReference>
<feature type="compositionally biased region" description="Basic residues" evidence="3">
    <location>
        <begin position="1836"/>
        <end position="1845"/>
    </location>
</feature>
<feature type="modified residue" description="4-aspartylphosphate" evidence="2">
    <location>
        <position position="909"/>
    </location>
</feature>
<feature type="compositionally biased region" description="Low complexity" evidence="3">
    <location>
        <begin position="248"/>
        <end position="259"/>
    </location>
</feature>
<feature type="compositionally biased region" description="Low complexity" evidence="3">
    <location>
        <begin position="1628"/>
        <end position="1640"/>
    </location>
</feature>
<accession>A0A699GMH4</accession>
<dbReference type="EMBL" id="BKCJ010000006">
    <property type="protein sequence ID" value="GEU28426.1"/>
    <property type="molecule type" value="Genomic_DNA"/>
</dbReference>
<proteinExistence type="predicted"/>
<feature type="compositionally biased region" description="Basic residues" evidence="3">
    <location>
        <begin position="218"/>
        <end position="228"/>
    </location>
</feature>
<feature type="compositionally biased region" description="Low complexity" evidence="3">
    <location>
        <begin position="849"/>
        <end position="858"/>
    </location>
</feature>
<feature type="compositionally biased region" description="Basic residues" evidence="3">
    <location>
        <begin position="1439"/>
        <end position="1453"/>
    </location>
</feature>
<dbReference type="InterPro" id="IPR011006">
    <property type="entry name" value="CheY-like_superfamily"/>
</dbReference>
<feature type="compositionally biased region" description="Low complexity" evidence="3">
    <location>
        <begin position="781"/>
        <end position="796"/>
    </location>
</feature>
<organism evidence="5">
    <name type="scientific">Tanacetum cinerariifolium</name>
    <name type="common">Dalmatian daisy</name>
    <name type="synonym">Chrysanthemum cinerariifolium</name>
    <dbReference type="NCBI Taxonomy" id="118510"/>
    <lineage>
        <taxon>Eukaryota</taxon>
        <taxon>Viridiplantae</taxon>
        <taxon>Streptophyta</taxon>
        <taxon>Embryophyta</taxon>
        <taxon>Tracheophyta</taxon>
        <taxon>Spermatophyta</taxon>
        <taxon>Magnoliopsida</taxon>
        <taxon>eudicotyledons</taxon>
        <taxon>Gunneridae</taxon>
        <taxon>Pentapetalae</taxon>
        <taxon>asterids</taxon>
        <taxon>campanulids</taxon>
        <taxon>Asterales</taxon>
        <taxon>Asteraceae</taxon>
        <taxon>Asteroideae</taxon>
        <taxon>Anthemideae</taxon>
        <taxon>Anthemidinae</taxon>
        <taxon>Tanacetum</taxon>
    </lineage>
</organism>
<dbReference type="InterPro" id="IPR050595">
    <property type="entry name" value="Bact_response_regulator"/>
</dbReference>
<dbReference type="PANTHER" id="PTHR44591:SF3">
    <property type="entry name" value="RESPONSE REGULATORY DOMAIN-CONTAINING PROTEIN"/>
    <property type="match status" value="1"/>
</dbReference>
<feature type="compositionally biased region" description="Low complexity" evidence="3">
    <location>
        <begin position="677"/>
        <end position="686"/>
    </location>
</feature>
<evidence type="ECO:0000256" key="1">
    <source>
        <dbReference type="ARBA" id="ARBA00022553"/>
    </source>
</evidence>
<feature type="compositionally biased region" description="Basic and acidic residues" evidence="3">
    <location>
        <begin position="271"/>
        <end position="287"/>
    </location>
</feature>
<keyword evidence="1 2" id="KW-0597">Phosphoprotein</keyword>
<feature type="region of interest" description="Disordered" evidence="3">
    <location>
        <begin position="1628"/>
        <end position="1649"/>
    </location>
</feature>
<feature type="compositionally biased region" description="Basic residues" evidence="3">
    <location>
        <begin position="763"/>
        <end position="780"/>
    </location>
</feature>
<feature type="region of interest" description="Disordered" evidence="3">
    <location>
        <begin position="1303"/>
        <end position="1396"/>
    </location>
</feature>
<feature type="region of interest" description="Disordered" evidence="3">
    <location>
        <begin position="38"/>
        <end position="112"/>
    </location>
</feature>
<feature type="compositionally biased region" description="Low complexity" evidence="3">
    <location>
        <begin position="1064"/>
        <end position="1073"/>
    </location>
</feature>
<feature type="compositionally biased region" description="Basic residues" evidence="3">
    <location>
        <begin position="839"/>
        <end position="848"/>
    </location>
</feature>
<feature type="region of interest" description="Disordered" evidence="3">
    <location>
        <begin position="662"/>
        <end position="859"/>
    </location>
</feature>
<feature type="region of interest" description="Disordered" evidence="3">
    <location>
        <begin position="1691"/>
        <end position="1740"/>
    </location>
</feature>
<feature type="region of interest" description="Disordered" evidence="3">
    <location>
        <begin position="406"/>
        <end position="431"/>
    </location>
</feature>
<feature type="compositionally biased region" description="Low complexity" evidence="3">
    <location>
        <begin position="1826"/>
        <end position="1835"/>
    </location>
</feature>
<feature type="domain" description="Response regulatory" evidence="4">
    <location>
        <begin position="858"/>
        <end position="976"/>
    </location>
</feature>
<feature type="compositionally biased region" description="Low complexity" evidence="3">
    <location>
        <begin position="591"/>
        <end position="608"/>
    </location>
</feature>
<dbReference type="Pfam" id="PF00072">
    <property type="entry name" value="Response_reg"/>
    <property type="match status" value="1"/>
</dbReference>
<feature type="compositionally biased region" description="Basic residues" evidence="3">
    <location>
        <begin position="1327"/>
        <end position="1337"/>
    </location>
</feature>
<feature type="region of interest" description="Disordered" evidence="3">
    <location>
        <begin position="1826"/>
        <end position="1847"/>
    </location>
</feature>
<sequence length="1917" mass="205821">MSNHERSGLSQRLTILSVLSAGSALLLRNGVAASRQRAGRSAAGAAGPRPLHPSGRPVRQRRATAGPLRASAPGAGVDPVHARAPSRAQPWRAHRRRRHRAQRIADVGGHPEKPGRCLRYGRAGLHDGTADCRPFARQRGRAGGAPDRGRTAGQPRPAHRAHPAPARRRPGRADRQFQRHAGAGGSARRRAGAVPRPARAPGGRAHRAAGKSQERGRGRQPGKKRVSRHHEPRDPHPDERRAGHDGTAAGHAPVGPAAALHQHGQAVRRTPAGDHQRHPRFFQDRGRQAHGRIHPVQFPRPARRHRQRVLAAGARQGPAPGTAHRQRYPGRHQWRPQPLAAGDLQPAGQRHQVYRQRRNHAEGGRQRGGRPERAAAFRSARHGHRRVQRSALAHLRLVLASRRFHHAQARRHRPGPGDIQAAGGADGRHDRRRSCVNARVDFLLGRAGAPAGELARRQHRQHRHRLPAIAAPGGRRWPTVRRGRARHGTDAHQRPGAGGCHPCRTRAVRRAHHPAEHRAQRGRQRAAARRRGRLPADQAAARMRPPSLPVCPGARCDAGGACAAAARDPRTHARRGPGGAAPHRAGRRRAPGAIAAGAAAGPPAQGPQGAAGRGQPGQRGSGQRHAGKPGARRQPRLQRPGSAAYLAVGRFRPGADGLPDAGHGRLCRHHRDPPPRTAARARAQLADHCHHRQRAAGRPRIVPGGRHGRLPEQAVHPAGAGPDHRPLDHPAPSRAAGRRCAPAARARRCHGARIADQPAGIAKHPRAQRQPRRRPGRTRAARLAGRYARAPAGAAHGHCRQRRRPAAQDRAQPQEQQRQRGRHGAGAALQGAGTAGTQQHHRRRRRPVGRYGPFFPGRTAGIGSTAGKGNLIWQLPQPANVGLDAVEAGDGVQALARYQEVAPDLVLLDVEMPGMDGFAVCREIRRLETHAVTPIIMVTGGDELASVTQAYEAGATDFVSKPINWPILGHRVLDTGHVFPHEPGRLLPRLRAGPRGQRRLFQRHLRGPPPERRAARRHRPPHARSRAGGARHPAHPLARLRTALARHPGGHAPAPRRARGGAAGAPFRSAPGGHRPRRSAGPGARHQRTQTHRGTDSPPGLLRQPDRHPQPPGFPGNAGGRTGALAQGQQEIRRAVHGPRRLQAHQRHPGPRRGRPPADGGVGTVARNHAAQRPGVAHRGGHQQSGAAGRRRIHDPNPRPGPRGKRAQRGAPGEGSDAAAVPAGGERDFRDGQHRHFAVSGRRRGLQLAAQVCGHGHVPRQELRQEQRQAVQLIADHADHEPRQARSRLAQGLAERRAVPALSTADRRGQRPGRGCGGAGALAPPGQRRHLAHRVHPAGRGNRPDRADRRMGAAHRVPPSRGVACARAADGTAPGAGGREPVGQAVQGRKPGPDLARHRRVPVHRRLRHRLLVDELSETLRRPGAEDRQEFYQRPAAGFRKRRHHARHHRHGARPQDGSGGRRRGNRRATAAAGAIRLRHGAGLPPGPAVAAGRHRRHAGRAAAAFHGRHAGTAGGFLTSSSRFSSPRRIDAGHCAPRARAYDGASTTPGKERRHARPLRQSARRAARTPNAQSRRVRPSHACALRTLPSRPCPGRTRPLRRGVRTLAWTLCRRSGARARGAVRAVAPGRPRRLPPAGGTLRRHAHGVAARQPLVPRHRGRARTGAAPCLHIGGAAAPRCAAVRVPARAGGAGRRIHRPHRALSPSGSALAGRAAGLVPGAERGGARRPGRRLSTDRPPAAHAVRGATAAPALGRSWQRRGRRRPVAVGRGAERVAALLPAVDGMAGPGRRPAGSALRERLQLSAAGAIGAGAATARPYAAAATGHQVAGAARTRTATRRHRRRQGPAMAYARRRQPRSARWRPAYRRALHRVPAKPRGGIRCPPAAWRGSVRFPGRSCRPAGDRGAAICPPAGPFR</sequence>
<dbReference type="GO" id="GO:0000160">
    <property type="term" value="P:phosphorelay signal transduction system"/>
    <property type="evidence" value="ECO:0007669"/>
    <property type="project" value="InterPro"/>
</dbReference>
<dbReference type="SMART" id="SM00448">
    <property type="entry name" value="REC"/>
    <property type="match status" value="1"/>
</dbReference>
<feature type="compositionally biased region" description="Basic residues" evidence="3">
    <location>
        <begin position="1014"/>
        <end position="1025"/>
    </location>
</feature>
<feature type="compositionally biased region" description="Low complexity" evidence="3">
    <location>
        <begin position="732"/>
        <end position="744"/>
    </location>
</feature>
<evidence type="ECO:0000313" key="5">
    <source>
        <dbReference type="EMBL" id="GEU28426.1"/>
    </source>
</evidence>
<feature type="compositionally biased region" description="Basic residues" evidence="3">
    <location>
        <begin position="625"/>
        <end position="636"/>
    </location>
</feature>
<feature type="compositionally biased region" description="Basic and acidic residues" evidence="3">
    <location>
        <begin position="229"/>
        <end position="244"/>
    </location>
</feature>
<feature type="region of interest" description="Disordered" evidence="3">
    <location>
        <begin position="127"/>
        <end position="291"/>
    </location>
</feature>
<feature type="region of interest" description="Disordered" evidence="3">
    <location>
        <begin position="1439"/>
        <end position="1470"/>
    </location>
</feature>
<feature type="compositionally biased region" description="Basic and acidic residues" evidence="3">
    <location>
        <begin position="1342"/>
        <end position="1351"/>
    </location>
</feature>
<feature type="compositionally biased region" description="Low complexity" evidence="3">
    <location>
        <begin position="825"/>
        <end position="838"/>
    </location>
</feature>
<feature type="compositionally biased region" description="Basic residues" evidence="3">
    <location>
        <begin position="1552"/>
        <end position="1567"/>
    </location>
</feature>
<gene>
    <name evidence="5" type="ORF">Tci_000404</name>
</gene>
<protein>
    <recommendedName>
        <fullName evidence="4">Response regulatory domain-containing protein</fullName>
    </recommendedName>
</protein>
<evidence type="ECO:0000256" key="2">
    <source>
        <dbReference type="PROSITE-ProRule" id="PRU00169"/>
    </source>
</evidence>
<feature type="compositionally biased region" description="Low complexity" evidence="3">
    <location>
        <begin position="38"/>
        <end position="47"/>
    </location>
</feature>
<feature type="compositionally biased region" description="Low complexity" evidence="3">
    <location>
        <begin position="192"/>
        <end position="203"/>
    </location>
</feature>
<evidence type="ECO:0000256" key="3">
    <source>
        <dbReference type="SAM" id="MobiDB-lite"/>
    </source>
</evidence>
<feature type="compositionally biased region" description="Basic residues" evidence="3">
    <location>
        <begin position="92"/>
        <end position="102"/>
    </location>
</feature>
<feature type="compositionally biased region" description="Basic residues" evidence="3">
    <location>
        <begin position="996"/>
        <end position="1006"/>
    </location>
</feature>
<name>A0A699GMH4_TANCI</name>
<feature type="region of interest" description="Disordered" evidence="3">
    <location>
        <begin position="1540"/>
        <end position="1581"/>
    </location>
</feature>
<feature type="compositionally biased region" description="Basic residues" evidence="3">
    <location>
        <begin position="1135"/>
        <end position="1155"/>
    </location>
</feature>
<feature type="compositionally biased region" description="Gly residues" evidence="3">
    <location>
        <begin position="609"/>
        <end position="620"/>
    </location>
</feature>
<feature type="region of interest" description="Disordered" evidence="3">
    <location>
        <begin position="510"/>
        <end position="549"/>
    </location>
</feature>
<feature type="compositionally biased region" description="Low complexity" evidence="3">
    <location>
        <begin position="1702"/>
        <end position="1721"/>
    </location>
</feature>
<feature type="region of interest" description="Disordered" evidence="3">
    <location>
        <begin position="566"/>
        <end position="640"/>
    </location>
</feature>
<feature type="region of interest" description="Disordered" evidence="3">
    <location>
        <begin position="1047"/>
        <end position="1230"/>
    </location>
</feature>
<feature type="region of interest" description="Disordered" evidence="3">
    <location>
        <begin position="988"/>
        <end position="1035"/>
    </location>
</feature>
<comment type="caution">
    <text evidence="5">The sequence shown here is derived from an EMBL/GenBank/DDBJ whole genome shotgun (WGS) entry which is preliminary data.</text>
</comment>
<dbReference type="InterPro" id="IPR001789">
    <property type="entry name" value="Sig_transdc_resp-reg_receiver"/>
</dbReference>
<dbReference type="PANTHER" id="PTHR44591">
    <property type="entry name" value="STRESS RESPONSE REGULATOR PROTEIN 1"/>
    <property type="match status" value="1"/>
</dbReference>
<dbReference type="SUPFAM" id="SSF52172">
    <property type="entry name" value="CheY-like"/>
    <property type="match status" value="1"/>
</dbReference>
<evidence type="ECO:0000259" key="4">
    <source>
        <dbReference type="PROSITE" id="PS50110"/>
    </source>
</evidence>